<evidence type="ECO:0000313" key="2">
    <source>
        <dbReference type="Proteomes" id="UP001373714"/>
    </source>
</evidence>
<dbReference type="Proteomes" id="UP001373714">
    <property type="component" value="Unassembled WGS sequence"/>
</dbReference>
<name>A0AAV9U2W8_9PEZI</name>
<dbReference type="Gene3D" id="1.25.40.20">
    <property type="entry name" value="Ankyrin repeat-containing domain"/>
    <property type="match status" value="1"/>
</dbReference>
<comment type="caution">
    <text evidence="1">The sequence shown here is derived from an EMBL/GenBank/DDBJ whole genome shotgun (WGS) entry which is preliminary data.</text>
</comment>
<protein>
    <submittedName>
        <fullName evidence="1">Uncharacterized protein</fullName>
    </submittedName>
</protein>
<dbReference type="SMART" id="SM00248">
    <property type="entry name" value="ANK"/>
    <property type="match status" value="3"/>
</dbReference>
<sequence length="996" mass="114296">MALVVSRKRARPCATLDDDDVKEEMRILYQVLRWKPEDIATEINKNHNLSVTADDSLLLAGIIDTVSMADLSENIRVSTPKDPEIAMELFSSSRTVLRRIPYSVVYNLPIGQFSRLLARISASFPDSGRQSHENLEVTAHPSRPHLPLIRLIIFRISNNLIRLNISFEFRDDEINDLLDRANELGLRGPLKGLLSINTPSIVVVCEVLQFWFYLRGDLELLKHIRKTHSLTKLDVYTALDRFWRRDTYTWPKVSCHKNSYDSWIERLLVYIDKTNTPPKSEVEARILLAACKRARSDISLFLRLWNRKSFPPHSLEGLISNYEPEKNYVKAPLITGDPSLLRFLLETGFKYPMWILLLRAILSNNLPIAQTYLSHHGLQFNDPMGLLDKPEDLASYSVITIDGMPPDVMAGCLEPKTNAEGVAIYLWDFLDIELFDKIISHCCDELNRYNRYRNVHNMRWKFKAELLVLAACFNPDSIDYICRVLEWYHAQNTFTEIRFPDDYNFKYGHVQRLRHKSADVFMLAVDLIPPLSSTHRYSCELAQILMPDTNQNRILVLKKLLSFGVNPTKTRMWQESVWSMFNAEKTQKRHRSEPGYLKALLDVGADINANVSYDIGSSITFRKWFHPNYGIAYDSLFGAMKPIGVAFFLAEPEPLLLLLEYDAAVDYLSSLEIFCKDKLFICPKFLQALIRRDLNYIKEFWSDRIKVNEIGEAQVKRALRRGDIETALNLAIAFASEYPLLRLEVFIEIIRISLKGRDARSDLHVQNELLNFSRRLLDNNLALEQGWFTTLDRRLSDAYYKLFRELSLRSIRSDKVEILDLLLECGTQLNLQDYASDSYDGMGDIDSLFYYAALYSLRCLKSLVSHGLDINKFIFPPTGPYFWPGPRTGYTALSGAMESGNMDALVFSLQNGADMYHQCKNQSFILYKSAVEVAVVDGRLDAIALFLETDPNCHSLALKAAETTEYHYVAEYVRKWRPGAGSIISDAIILDADSAA</sequence>
<accession>A0AAV9U2W8</accession>
<dbReference type="InterPro" id="IPR002110">
    <property type="entry name" value="Ankyrin_rpt"/>
</dbReference>
<organism evidence="1 2">
    <name type="scientific">Orbilia blumenaviensis</name>
    <dbReference type="NCBI Taxonomy" id="1796055"/>
    <lineage>
        <taxon>Eukaryota</taxon>
        <taxon>Fungi</taxon>
        <taxon>Dikarya</taxon>
        <taxon>Ascomycota</taxon>
        <taxon>Pezizomycotina</taxon>
        <taxon>Orbiliomycetes</taxon>
        <taxon>Orbiliales</taxon>
        <taxon>Orbiliaceae</taxon>
        <taxon>Orbilia</taxon>
    </lineage>
</organism>
<dbReference type="EMBL" id="JAVHNS010000015">
    <property type="protein sequence ID" value="KAK6334380.1"/>
    <property type="molecule type" value="Genomic_DNA"/>
</dbReference>
<dbReference type="AlphaFoldDB" id="A0AAV9U2W8"/>
<keyword evidence="2" id="KW-1185">Reference proteome</keyword>
<proteinExistence type="predicted"/>
<evidence type="ECO:0000313" key="1">
    <source>
        <dbReference type="EMBL" id="KAK6334380.1"/>
    </source>
</evidence>
<gene>
    <name evidence="1" type="ORF">TWF730_003595</name>
</gene>
<dbReference type="InterPro" id="IPR036770">
    <property type="entry name" value="Ankyrin_rpt-contain_sf"/>
</dbReference>
<reference evidence="1 2" key="1">
    <citation type="submission" date="2019-10" db="EMBL/GenBank/DDBJ databases">
        <authorList>
            <person name="Palmer J.M."/>
        </authorList>
    </citation>
    <scope>NUCLEOTIDE SEQUENCE [LARGE SCALE GENOMIC DNA]</scope>
    <source>
        <strain evidence="1 2">TWF730</strain>
    </source>
</reference>
<dbReference type="SUPFAM" id="SSF48403">
    <property type="entry name" value="Ankyrin repeat"/>
    <property type="match status" value="1"/>
</dbReference>